<reference evidence="1 2" key="1">
    <citation type="journal article" date="2021" name="Elife">
        <title>Chloroplast acquisition without the gene transfer in kleptoplastic sea slugs, Plakobranchus ocellatus.</title>
        <authorList>
            <person name="Maeda T."/>
            <person name="Takahashi S."/>
            <person name="Yoshida T."/>
            <person name="Shimamura S."/>
            <person name="Takaki Y."/>
            <person name="Nagai Y."/>
            <person name="Toyoda A."/>
            <person name="Suzuki Y."/>
            <person name="Arimoto A."/>
            <person name="Ishii H."/>
            <person name="Satoh N."/>
            <person name="Nishiyama T."/>
            <person name="Hasebe M."/>
            <person name="Maruyama T."/>
            <person name="Minagawa J."/>
            <person name="Obokata J."/>
            <person name="Shigenobu S."/>
        </authorList>
    </citation>
    <scope>NUCLEOTIDE SEQUENCE [LARGE SCALE GENOMIC DNA]</scope>
</reference>
<organism evidence="1 2">
    <name type="scientific">Plakobranchus ocellatus</name>
    <dbReference type="NCBI Taxonomy" id="259542"/>
    <lineage>
        <taxon>Eukaryota</taxon>
        <taxon>Metazoa</taxon>
        <taxon>Spiralia</taxon>
        <taxon>Lophotrochozoa</taxon>
        <taxon>Mollusca</taxon>
        <taxon>Gastropoda</taxon>
        <taxon>Heterobranchia</taxon>
        <taxon>Euthyneura</taxon>
        <taxon>Panpulmonata</taxon>
        <taxon>Sacoglossa</taxon>
        <taxon>Placobranchoidea</taxon>
        <taxon>Plakobranchidae</taxon>
        <taxon>Plakobranchus</taxon>
    </lineage>
</organism>
<accession>A0AAV3XXY3</accession>
<dbReference type="Proteomes" id="UP000735302">
    <property type="component" value="Unassembled WGS sequence"/>
</dbReference>
<comment type="caution">
    <text evidence="1">The sequence shown here is derived from an EMBL/GenBank/DDBJ whole genome shotgun (WGS) entry which is preliminary data.</text>
</comment>
<name>A0AAV3XXY3_9GAST</name>
<keyword evidence="2" id="KW-1185">Reference proteome</keyword>
<evidence type="ECO:0000313" key="2">
    <source>
        <dbReference type="Proteomes" id="UP000735302"/>
    </source>
</evidence>
<evidence type="ECO:0000313" key="1">
    <source>
        <dbReference type="EMBL" id="GFN75705.1"/>
    </source>
</evidence>
<proteinExistence type="predicted"/>
<evidence type="ECO:0008006" key="3">
    <source>
        <dbReference type="Google" id="ProtNLM"/>
    </source>
</evidence>
<protein>
    <recommendedName>
        <fullName evidence="3">Glycine zipper domain-containing protein</fullName>
    </recommendedName>
</protein>
<gene>
    <name evidence="1" type="ORF">PoB_000221100</name>
</gene>
<sequence length="150" mass="16508">MEIESDLIYFDHLVIVLEKNPDVIATAYGLIKQVAWVGGGAAVGATVGGPFGAAIGGLVGLACSYACRDDYQSLIISMKRSGYTQKIKVVKEVQGLMLKKREEKLFERLVIGQGSQLISYTNQRLKGLKFADCLVYRKVTFRLVKCQELS</sequence>
<dbReference type="EMBL" id="BLXT01000290">
    <property type="protein sequence ID" value="GFN75705.1"/>
    <property type="molecule type" value="Genomic_DNA"/>
</dbReference>
<dbReference type="AlphaFoldDB" id="A0AAV3XXY3"/>